<organism evidence="2 3">
    <name type="scientific">Spirosoma radiotolerans</name>
    <dbReference type="NCBI Taxonomy" id="1379870"/>
    <lineage>
        <taxon>Bacteria</taxon>
        <taxon>Pseudomonadati</taxon>
        <taxon>Bacteroidota</taxon>
        <taxon>Cytophagia</taxon>
        <taxon>Cytophagales</taxon>
        <taxon>Cytophagaceae</taxon>
        <taxon>Spirosoma</taxon>
    </lineage>
</organism>
<accession>A0A0E3ZUU7</accession>
<dbReference type="InterPro" id="IPR005901">
    <property type="entry name" value="GLPGLI"/>
</dbReference>
<feature type="region of interest" description="Disordered" evidence="1">
    <location>
        <begin position="78"/>
        <end position="119"/>
    </location>
</feature>
<dbReference type="OrthoDB" id="1440774at2"/>
<evidence type="ECO:0008006" key="4">
    <source>
        <dbReference type="Google" id="ProtNLM"/>
    </source>
</evidence>
<dbReference type="Proteomes" id="UP000033054">
    <property type="component" value="Chromosome"/>
</dbReference>
<reference evidence="2 3" key="1">
    <citation type="journal article" date="2014" name="Curr. Microbiol.">
        <title>Spirosoma radiotolerans sp. nov., a gamma-radiation-resistant bacterium isolated from gamma ray-irradiated soil.</title>
        <authorList>
            <person name="Lee J.J."/>
            <person name="Srinivasan S."/>
            <person name="Lim S."/>
            <person name="Joe M."/>
            <person name="Im S."/>
            <person name="Bae S.I."/>
            <person name="Park K.R."/>
            <person name="Han J.H."/>
            <person name="Park S.H."/>
            <person name="Joo B.M."/>
            <person name="Park S.J."/>
            <person name="Kim M.K."/>
        </authorList>
    </citation>
    <scope>NUCLEOTIDE SEQUENCE [LARGE SCALE GENOMIC DNA]</scope>
    <source>
        <strain evidence="2 3">DG5A</strain>
    </source>
</reference>
<protein>
    <recommendedName>
        <fullName evidence="4">GLPGLI family protein</fullName>
    </recommendedName>
</protein>
<dbReference type="KEGG" id="srd:SD10_07085"/>
<dbReference type="RefSeq" id="WP_046376312.1">
    <property type="nucleotide sequence ID" value="NZ_CP010429.1"/>
</dbReference>
<sequence>MKQHIITLLAAGLCVTTLYGQTPASGKITYEGMRQIDRSQMRMVINGQEVQPGSPGAPDAPEGMPEVISFTQKLVFSGTMAKEERDRPQNMMMRRTMGDGGAGGGSREGRPQTTRMAPPFDQQTYLDLANRQRIDVLIVKKDSTVTDMYRSEKPMPTAVDWTPSDKTKKIAGYVCHKGTATRRKQTYTVWYTTDLPFTYSPIADLTPPKGVVMQIESDNESYKATGVSMEAVAEASVQPPKAARSISAEEMEQIRRKGMADFRQKMMQNMPMRN</sequence>
<proteinExistence type="predicted"/>
<gene>
    <name evidence="2" type="ORF">SD10_07085</name>
</gene>
<dbReference type="EMBL" id="CP010429">
    <property type="protein sequence ID" value="AKD54709.1"/>
    <property type="molecule type" value="Genomic_DNA"/>
</dbReference>
<dbReference type="NCBIfam" id="TIGR01200">
    <property type="entry name" value="GLPGLI"/>
    <property type="match status" value="1"/>
</dbReference>
<evidence type="ECO:0000313" key="3">
    <source>
        <dbReference type="Proteomes" id="UP000033054"/>
    </source>
</evidence>
<evidence type="ECO:0000256" key="1">
    <source>
        <dbReference type="SAM" id="MobiDB-lite"/>
    </source>
</evidence>
<evidence type="ECO:0000313" key="2">
    <source>
        <dbReference type="EMBL" id="AKD54709.1"/>
    </source>
</evidence>
<dbReference type="STRING" id="1379870.SD10_07085"/>
<keyword evidence="3" id="KW-1185">Reference proteome</keyword>
<dbReference type="HOGENOM" id="CLU_1015290_0_0_10"/>
<name>A0A0E3ZUU7_9BACT</name>
<dbReference type="AlphaFoldDB" id="A0A0E3ZUU7"/>
<dbReference type="PATRIC" id="fig|1379870.5.peg.1540"/>
<dbReference type="Pfam" id="PF22252">
    <property type="entry name" value="PNGase_F-II_N"/>
    <property type="match status" value="1"/>
</dbReference>